<accession>A0A8S4SIN8</accession>
<dbReference type="EMBL" id="CAKXAJ010026487">
    <property type="protein sequence ID" value="CAH2269011.1"/>
    <property type="molecule type" value="Genomic_DNA"/>
</dbReference>
<proteinExistence type="predicted"/>
<name>A0A8S4SIN8_9NEOP</name>
<gene>
    <name evidence="1" type="primary">jg16035</name>
    <name evidence="1" type="ORF">PAEG_LOCUS27309</name>
</gene>
<comment type="caution">
    <text evidence="1">The sequence shown here is derived from an EMBL/GenBank/DDBJ whole genome shotgun (WGS) entry which is preliminary data.</text>
</comment>
<sequence length="72" mass="7849">MESELPNKALAPPASIYRSLRITTPVSHCRDIFQRSLRSRRRKSLAGRPFVAPTACIVTANTVGVNVGPANM</sequence>
<protein>
    <submittedName>
        <fullName evidence="1">Jg16035 protein</fullName>
    </submittedName>
</protein>
<dbReference type="Proteomes" id="UP000838756">
    <property type="component" value="Unassembled WGS sequence"/>
</dbReference>
<reference evidence="1" key="1">
    <citation type="submission" date="2022-03" db="EMBL/GenBank/DDBJ databases">
        <authorList>
            <person name="Lindestad O."/>
        </authorList>
    </citation>
    <scope>NUCLEOTIDE SEQUENCE</scope>
</reference>
<evidence type="ECO:0000313" key="2">
    <source>
        <dbReference type="Proteomes" id="UP000838756"/>
    </source>
</evidence>
<keyword evidence="2" id="KW-1185">Reference proteome</keyword>
<evidence type="ECO:0000313" key="1">
    <source>
        <dbReference type="EMBL" id="CAH2269011.1"/>
    </source>
</evidence>
<organism evidence="1 2">
    <name type="scientific">Pararge aegeria aegeria</name>
    <dbReference type="NCBI Taxonomy" id="348720"/>
    <lineage>
        <taxon>Eukaryota</taxon>
        <taxon>Metazoa</taxon>
        <taxon>Ecdysozoa</taxon>
        <taxon>Arthropoda</taxon>
        <taxon>Hexapoda</taxon>
        <taxon>Insecta</taxon>
        <taxon>Pterygota</taxon>
        <taxon>Neoptera</taxon>
        <taxon>Endopterygota</taxon>
        <taxon>Lepidoptera</taxon>
        <taxon>Glossata</taxon>
        <taxon>Ditrysia</taxon>
        <taxon>Papilionoidea</taxon>
        <taxon>Nymphalidae</taxon>
        <taxon>Satyrinae</taxon>
        <taxon>Satyrini</taxon>
        <taxon>Parargina</taxon>
        <taxon>Pararge</taxon>
    </lineage>
</organism>
<dbReference type="AlphaFoldDB" id="A0A8S4SIN8"/>